<protein>
    <submittedName>
        <fullName evidence="2">Uncharacterized protein</fullName>
    </submittedName>
</protein>
<comment type="caution">
    <text evidence="2">The sequence shown here is derived from an EMBL/GenBank/DDBJ whole genome shotgun (WGS) entry which is preliminary data.</text>
</comment>
<name>A0A8S1SB74_PAROT</name>
<feature type="region of interest" description="Disordered" evidence="1">
    <location>
        <begin position="283"/>
        <end position="305"/>
    </location>
</feature>
<accession>A0A8S1SB74</accession>
<feature type="compositionally biased region" description="Basic and acidic residues" evidence="1">
    <location>
        <begin position="424"/>
        <end position="467"/>
    </location>
</feature>
<dbReference type="OrthoDB" id="294891at2759"/>
<organism evidence="2 3">
    <name type="scientific">Paramecium octaurelia</name>
    <dbReference type="NCBI Taxonomy" id="43137"/>
    <lineage>
        <taxon>Eukaryota</taxon>
        <taxon>Sar</taxon>
        <taxon>Alveolata</taxon>
        <taxon>Ciliophora</taxon>
        <taxon>Intramacronucleata</taxon>
        <taxon>Oligohymenophorea</taxon>
        <taxon>Peniculida</taxon>
        <taxon>Parameciidae</taxon>
        <taxon>Paramecium</taxon>
    </lineage>
</organism>
<dbReference type="Proteomes" id="UP000683925">
    <property type="component" value="Unassembled WGS sequence"/>
</dbReference>
<sequence length="467" mass="54413">MSEIEELTKQKQVLEAQQSLLENWIVLKKNLSSKFKNPSEAFKCLVKDNAKELTIQDFDDYAKGINLNELFKDQHLNEETFIKIWESWEFNYKANQHKLQMIEEKLEVLVILEDKDAKMFKGDSNKKKLIVSQIQGCENLEDLHKKLGEMVQNNTDQKQKDGVAPNESDVFSQFLAKKSQIQFSELSISKMQTKLAEIPQQAESSDSAQKQKLEQPLVESQIIVIGKVTLPKKSYLDSQHSIIHKRGNYSTNQSKTFINDSNAIKIVSPKVARPKDQFISPKNFQQPSNFEENDQIRRSQKSKKLKGDLQHYIEELFHGDHHQKNPYEFQTKGLQGFNYKKNQKTVQHRIELRPTESVESQNIQKRVQNIRNKLDEYQNKRTRKQSPQKPYTSGNALIKTDITPERRYSQGRSSPYTPGNVHRLNVDRLKQEKEITQKQNSDKKPQINEEDDIPQKGLDRQKAFISD</sequence>
<proteinExistence type="predicted"/>
<evidence type="ECO:0000256" key="1">
    <source>
        <dbReference type="SAM" id="MobiDB-lite"/>
    </source>
</evidence>
<dbReference type="EMBL" id="CAJJDP010000007">
    <property type="protein sequence ID" value="CAD8137235.1"/>
    <property type="molecule type" value="Genomic_DNA"/>
</dbReference>
<dbReference type="AlphaFoldDB" id="A0A8S1SB74"/>
<dbReference type="OMA" id="YQNKRTR"/>
<feature type="region of interest" description="Disordered" evidence="1">
    <location>
        <begin position="374"/>
        <end position="467"/>
    </location>
</feature>
<keyword evidence="3" id="KW-1185">Reference proteome</keyword>
<reference evidence="2" key="1">
    <citation type="submission" date="2021-01" db="EMBL/GenBank/DDBJ databases">
        <authorList>
            <consortium name="Genoscope - CEA"/>
            <person name="William W."/>
        </authorList>
    </citation>
    <scope>NUCLEOTIDE SEQUENCE</scope>
</reference>
<evidence type="ECO:0000313" key="3">
    <source>
        <dbReference type="Proteomes" id="UP000683925"/>
    </source>
</evidence>
<gene>
    <name evidence="2" type="ORF">POCTA_138.1.T0080269</name>
</gene>
<evidence type="ECO:0000313" key="2">
    <source>
        <dbReference type="EMBL" id="CAD8137235.1"/>
    </source>
</evidence>